<evidence type="ECO:0000313" key="1">
    <source>
        <dbReference type="EMBL" id="TGJ75008.1"/>
    </source>
</evidence>
<sequence length="324" mass="37633">MLSNRWKIYILNYGRTRHGPHRIFSRCLRTKKILDTREMAPPKEVPQEAPQNLPSSTGLVQRIKDIVYRIGVYFKLDNLAIAQLPLRPSAVYMPILQPFEDITFHGPTIGPPNTIEVTDIDIWSLPAQTCSMDIHWVFKGFSQRDGSVNWRDTITMKFFTNSGPNKEIVEIPLSSPSKTECNGDRSNRCSATPINSRTMIASPQHFYRRSDDEYTFNRDYIQFYYGRDGEDEFIAFHTDTNGRAEDNYLIPSRFPSCTVPRQDPSDVYTRQWVGDRQMVPAVPGWSYYEMYDKHRQFKILGDDKPYYDGDALMFTCFFPCPRIG</sequence>
<evidence type="ECO:0000313" key="2">
    <source>
        <dbReference type="Proteomes" id="UP000297595"/>
    </source>
</evidence>
<comment type="caution">
    <text evidence="1">The sequence shown here is derived from an EMBL/GenBank/DDBJ whole genome shotgun (WGS) entry which is preliminary data.</text>
</comment>
<reference evidence="1 2" key="1">
    <citation type="submission" date="2019-03" db="EMBL/GenBank/DDBJ databases">
        <title>Nematode-trapping fungi genome.</title>
        <authorList>
            <person name="Vidal-Diez De Ulzurrun G."/>
        </authorList>
    </citation>
    <scope>NUCLEOTIDE SEQUENCE [LARGE SCALE GENOMIC DNA]</scope>
    <source>
        <strain evidence="1 2">TWF154</strain>
    </source>
</reference>
<dbReference type="AlphaFoldDB" id="A0A8H2ECE9"/>
<dbReference type="Proteomes" id="UP000297595">
    <property type="component" value="Unassembled WGS sequence"/>
</dbReference>
<name>A0A8H2ECE9_ORBOL</name>
<accession>A0A8H2ECE9</accession>
<dbReference type="EMBL" id="SOZJ01000001">
    <property type="protein sequence ID" value="TGJ75008.1"/>
    <property type="molecule type" value="Genomic_DNA"/>
</dbReference>
<proteinExistence type="predicted"/>
<protein>
    <submittedName>
        <fullName evidence="1">Uncharacterized protein</fullName>
    </submittedName>
</protein>
<gene>
    <name evidence="1" type="ORF">EYR41_001960</name>
</gene>
<organism evidence="1 2">
    <name type="scientific">Orbilia oligospora</name>
    <name type="common">Nematode-trapping fungus</name>
    <name type="synonym">Arthrobotrys oligospora</name>
    <dbReference type="NCBI Taxonomy" id="2813651"/>
    <lineage>
        <taxon>Eukaryota</taxon>
        <taxon>Fungi</taxon>
        <taxon>Dikarya</taxon>
        <taxon>Ascomycota</taxon>
        <taxon>Pezizomycotina</taxon>
        <taxon>Orbiliomycetes</taxon>
        <taxon>Orbiliales</taxon>
        <taxon>Orbiliaceae</taxon>
        <taxon>Orbilia</taxon>
    </lineage>
</organism>